<dbReference type="SUPFAM" id="SSF63829">
    <property type="entry name" value="Calcium-dependent phosphotriesterase"/>
    <property type="match status" value="1"/>
</dbReference>
<dbReference type="Proteomes" id="UP000057134">
    <property type="component" value="Chromosome"/>
</dbReference>
<sequence length="335" mass="35189">MTISNTTTSSLAAVANFPPNYFLENIAVRGDGSILVTALNHGELWYLPAPNRTIPVEPVLVATLDGLTMGIVETEPDIFYVGTLGDPALHRFDFRGWTPGGAVPSSRVLTFAPDSAGPNGSCLLAPNVILVADCVEGLIWRVDLSGDGLSATAKPWLQHASMAPSYTDPFAPVVLSSTVQIPMPGVNGVRYAASTGHLYYTGSAAESFLRVPVDPRTYEPNGAPELIAEGIHAVDDFCLDERAGVAYITTHIDNTIHRVPLQPGRGPESAIVAGDPFTDSLVGPSSIVWGRAPGDYGRVAYVTTDGGHAKPPADGIVRPAQVVRLALGDETVPGA</sequence>
<accession>A0A0N9YBT3</accession>
<reference evidence="1 2" key="1">
    <citation type="journal article" date="2015" name="MBio">
        <title>Enzymatic Degradation of Phenazines Can Generate Energy and Protect Sensitive Organisms from Toxicity.</title>
        <authorList>
            <person name="Costa K.C."/>
            <person name="Bergkessel M."/>
            <person name="Saunders S."/>
            <person name="Korlach J."/>
            <person name="Newman D.K."/>
        </authorList>
    </citation>
    <scope>NUCLEOTIDE SEQUENCE [LARGE SCALE GENOMIC DNA]</scope>
    <source>
        <strain evidence="1 2">CT6</strain>
    </source>
</reference>
<dbReference type="EMBL" id="CP011269">
    <property type="protein sequence ID" value="ALI27004.1"/>
    <property type="molecule type" value="Genomic_DNA"/>
</dbReference>
<dbReference type="STRING" id="1766.XA26_31740"/>
<keyword evidence="2" id="KW-1185">Reference proteome</keyword>
<organism evidence="1 2">
    <name type="scientific">Mycolicibacterium fortuitum</name>
    <name type="common">Mycobacterium fortuitum</name>
    <dbReference type="NCBI Taxonomy" id="1766"/>
    <lineage>
        <taxon>Bacteria</taxon>
        <taxon>Bacillati</taxon>
        <taxon>Actinomycetota</taxon>
        <taxon>Actinomycetes</taxon>
        <taxon>Mycobacteriales</taxon>
        <taxon>Mycobacteriaceae</taxon>
        <taxon>Mycolicibacterium</taxon>
    </lineage>
</organism>
<protein>
    <submittedName>
        <fullName evidence="1">Uncharacterized protein</fullName>
    </submittedName>
</protein>
<dbReference type="PANTHER" id="PTHR42060">
    <property type="entry name" value="NHL REPEAT-CONTAINING PROTEIN-RELATED"/>
    <property type="match status" value="1"/>
</dbReference>
<proteinExistence type="predicted"/>
<dbReference type="RefSeq" id="WP_054602325.1">
    <property type="nucleotide sequence ID" value="NZ_CP011269.1"/>
</dbReference>
<dbReference type="InterPro" id="IPR052998">
    <property type="entry name" value="Hetero-Diels-Alderase-like"/>
</dbReference>
<evidence type="ECO:0000313" key="1">
    <source>
        <dbReference type="EMBL" id="ALI27004.1"/>
    </source>
</evidence>
<name>A0A0N9YBT3_MYCFO</name>
<evidence type="ECO:0000313" key="2">
    <source>
        <dbReference type="Proteomes" id="UP000057134"/>
    </source>
</evidence>
<dbReference type="PATRIC" id="fig|1766.6.peg.3158"/>
<dbReference type="PANTHER" id="PTHR42060:SF1">
    <property type="entry name" value="NHL REPEAT-CONTAINING PROTEIN"/>
    <property type="match status" value="1"/>
</dbReference>
<dbReference type="Gene3D" id="2.120.10.30">
    <property type="entry name" value="TolB, C-terminal domain"/>
    <property type="match status" value="1"/>
</dbReference>
<gene>
    <name evidence="1" type="ORF">XA26_31740</name>
</gene>
<dbReference type="AlphaFoldDB" id="A0A0N9YBT3"/>
<dbReference type="InterPro" id="IPR011042">
    <property type="entry name" value="6-blade_b-propeller_TolB-like"/>
</dbReference>
<dbReference type="KEGG" id="mft:XA26_31740"/>